<dbReference type="Pfam" id="PF00270">
    <property type="entry name" value="DEAD"/>
    <property type="match status" value="1"/>
</dbReference>
<keyword evidence="5" id="KW-0547">Nucleotide-binding</keyword>
<dbReference type="PROSITE" id="PS50967">
    <property type="entry name" value="HRDC"/>
    <property type="match status" value="1"/>
</dbReference>
<evidence type="ECO:0000259" key="18">
    <source>
        <dbReference type="PROSITE" id="PS51192"/>
    </source>
</evidence>
<comment type="catalytic activity">
    <reaction evidence="15">
        <text>Couples ATP hydrolysis with the unwinding of duplex DNA by translocating in the 3'-5' direction.</text>
        <dbReference type="EC" id="5.6.2.4"/>
    </reaction>
</comment>
<dbReference type="GO" id="GO:0009432">
    <property type="term" value="P:SOS response"/>
    <property type="evidence" value="ECO:0007669"/>
    <property type="project" value="UniProtKB-UniRule"/>
</dbReference>
<dbReference type="PANTHER" id="PTHR13710:SF105">
    <property type="entry name" value="ATP-DEPENDENT DNA HELICASE Q1"/>
    <property type="match status" value="1"/>
</dbReference>
<protein>
    <recommendedName>
        <fullName evidence="16">DNA helicase RecQ</fullName>
        <ecNumber evidence="16">5.6.2.4</ecNumber>
    </recommendedName>
</protein>
<evidence type="ECO:0000256" key="11">
    <source>
        <dbReference type="ARBA" id="ARBA00023125"/>
    </source>
</evidence>
<dbReference type="FunFam" id="3.40.50.300:FF:000296">
    <property type="entry name" value="ATP-dependent DNA helicase RecQ"/>
    <property type="match status" value="1"/>
</dbReference>
<dbReference type="RefSeq" id="WP_123218436.1">
    <property type="nucleotide sequence ID" value="NZ_RJTM01000216.1"/>
</dbReference>
<keyword evidence="13" id="KW-0234">DNA repair</keyword>
<dbReference type="GO" id="GO:0006310">
    <property type="term" value="P:DNA recombination"/>
    <property type="evidence" value="ECO:0007669"/>
    <property type="project" value="UniProtKB-UniRule"/>
</dbReference>
<dbReference type="GO" id="GO:0043590">
    <property type="term" value="C:bacterial nucleoid"/>
    <property type="evidence" value="ECO:0007669"/>
    <property type="project" value="TreeGrafter"/>
</dbReference>
<dbReference type="InterPro" id="IPR032284">
    <property type="entry name" value="RecQ_Zn-bd"/>
</dbReference>
<evidence type="ECO:0000256" key="10">
    <source>
        <dbReference type="ARBA" id="ARBA00022840"/>
    </source>
</evidence>
<sequence length="692" mass="78039">MTDTQLTHQYLKTHFGYDSFRPNQEQIINDICNGKDVLAIMPTGGGKSLCFQLPALMMEGTAIVISPLIALMKDQVDALRVNGVEAACYNSNQTPEEQSGLWEALRNGKLKLLYVAPESLQQLMPVLSGSAISMIAVDEAHCISAWGHDFRPAYTRLGDLKARFPGVPVAAFTATADAATREDILLQLNIPLASQYVASFDRKNICLEVRPGNNRLKQIIDFLKERPDESGIIYCLSRKATEKLAARLQQNGFEAGAYHAGMSSGERTSVQEDFINDRIGIVVATIAFGMGIDKSNVRWVIHYNMPKNIEGYYQEIGRSGRDGLPAHALLFYSFADVIQQRKFMEDAPTRDFQLAKLERMQQFAETFHCRRIALLNYFGEQLSEDCGNCDVCISPPQYFDGTVLAQKVCSAVARLNEREAAGMLTDVLRGAQNAAVLEKGYDKIKTYGAVKEISWKDLQQYIIQMINQGILEIRFQENGRLILTPLAKEVLFGGKKVKLAALVQHKKELAKTDKHKVKDTLFLKLRELRSAIAAEENVPAYIVFSDATLKDMEAKLPSDKEEFEDVAGVGQAKKEKYADRFLKVIAQYRQSLWKQLPTHDQTFALYKEGLSIEEIAEKRELKTDTVMGHLLKKNEEGEDIDLTQFISSEEVRAIEKAREKLKAPDILRPYFDYFEGKMPYWKIRYGLYLNAT</sequence>
<dbReference type="SMART" id="SM00956">
    <property type="entry name" value="RQC"/>
    <property type="match status" value="1"/>
</dbReference>
<feature type="domain" description="Helicase C-terminal" evidence="19">
    <location>
        <begin position="215"/>
        <end position="375"/>
    </location>
</feature>
<evidence type="ECO:0000256" key="9">
    <source>
        <dbReference type="ARBA" id="ARBA00022833"/>
    </source>
</evidence>
<dbReference type="InterPro" id="IPR004589">
    <property type="entry name" value="DNA_helicase_ATP-dep_RecQ"/>
</dbReference>
<evidence type="ECO:0000256" key="13">
    <source>
        <dbReference type="ARBA" id="ARBA00023204"/>
    </source>
</evidence>
<evidence type="ECO:0000256" key="4">
    <source>
        <dbReference type="ARBA" id="ARBA00022723"/>
    </source>
</evidence>
<evidence type="ECO:0000313" key="21">
    <source>
        <dbReference type="Proteomes" id="UP000267469"/>
    </source>
</evidence>
<feature type="domain" description="HRDC" evidence="17">
    <location>
        <begin position="515"/>
        <end position="595"/>
    </location>
</feature>
<dbReference type="InterPro" id="IPR014001">
    <property type="entry name" value="Helicase_ATP-bd"/>
</dbReference>
<dbReference type="EMBL" id="RJTM01000216">
    <property type="protein sequence ID" value="RNL68038.1"/>
    <property type="molecule type" value="Genomic_DNA"/>
</dbReference>
<dbReference type="GO" id="GO:0003677">
    <property type="term" value="F:DNA binding"/>
    <property type="evidence" value="ECO:0007669"/>
    <property type="project" value="UniProtKB-KW"/>
</dbReference>
<dbReference type="SUPFAM" id="SSF52540">
    <property type="entry name" value="P-loop containing nucleoside triphosphate hydrolases"/>
    <property type="match status" value="1"/>
</dbReference>
<keyword evidence="8 20" id="KW-0347">Helicase</keyword>
<dbReference type="InterPro" id="IPR018982">
    <property type="entry name" value="RQC_domain"/>
</dbReference>
<dbReference type="PANTHER" id="PTHR13710">
    <property type="entry name" value="DNA HELICASE RECQ FAMILY MEMBER"/>
    <property type="match status" value="1"/>
</dbReference>
<evidence type="ECO:0000313" key="20">
    <source>
        <dbReference type="EMBL" id="RNL68038.1"/>
    </source>
</evidence>
<dbReference type="NCBIfam" id="TIGR00614">
    <property type="entry name" value="recQ_fam"/>
    <property type="match status" value="1"/>
</dbReference>
<comment type="similarity">
    <text evidence="3">Belongs to the helicase family. RecQ subfamily.</text>
</comment>
<name>A0A3N0CX81_SINP1</name>
<evidence type="ECO:0000256" key="15">
    <source>
        <dbReference type="ARBA" id="ARBA00034617"/>
    </source>
</evidence>
<evidence type="ECO:0000256" key="2">
    <source>
        <dbReference type="ARBA" id="ARBA00001947"/>
    </source>
</evidence>
<evidence type="ECO:0000256" key="1">
    <source>
        <dbReference type="ARBA" id="ARBA00001946"/>
    </source>
</evidence>
<dbReference type="SUPFAM" id="SSF46785">
    <property type="entry name" value="Winged helix' DNA-binding domain"/>
    <property type="match status" value="1"/>
</dbReference>
<dbReference type="Proteomes" id="UP000267469">
    <property type="component" value="Unassembled WGS sequence"/>
</dbReference>
<gene>
    <name evidence="20" type="primary">recQ</name>
    <name evidence="20" type="ORF">ED312_23425</name>
</gene>
<comment type="caution">
    <text evidence="20">The sequence shown here is derived from an EMBL/GenBank/DDBJ whole genome shotgun (WGS) entry which is preliminary data.</text>
</comment>
<dbReference type="GO" id="GO:0005524">
    <property type="term" value="F:ATP binding"/>
    <property type="evidence" value="ECO:0007669"/>
    <property type="project" value="UniProtKB-KW"/>
</dbReference>
<dbReference type="GO" id="GO:0006281">
    <property type="term" value="P:DNA repair"/>
    <property type="evidence" value="ECO:0007669"/>
    <property type="project" value="UniProtKB-KW"/>
</dbReference>
<proteinExistence type="inferred from homology"/>
<dbReference type="InterPro" id="IPR027417">
    <property type="entry name" value="P-loop_NTPase"/>
</dbReference>
<dbReference type="Gene3D" id="1.10.150.80">
    <property type="entry name" value="HRDC domain"/>
    <property type="match status" value="1"/>
</dbReference>
<dbReference type="EC" id="5.6.2.4" evidence="16"/>
<dbReference type="GO" id="GO:0009378">
    <property type="term" value="F:four-way junction helicase activity"/>
    <property type="evidence" value="ECO:0007669"/>
    <property type="project" value="TreeGrafter"/>
</dbReference>
<dbReference type="AlphaFoldDB" id="A0A3N0CX81"/>
<dbReference type="InterPro" id="IPR029491">
    <property type="entry name" value="Helicase_HTH"/>
</dbReference>
<evidence type="ECO:0000256" key="14">
    <source>
        <dbReference type="ARBA" id="ARBA00023235"/>
    </source>
</evidence>
<evidence type="ECO:0000256" key="6">
    <source>
        <dbReference type="ARBA" id="ARBA00022763"/>
    </source>
</evidence>
<keyword evidence="9" id="KW-0862">Zinc</keyword>
<keyword evidence="4" id="KW-0479">Metal-binding</keyword>
<keyword evidence="7 20" id="KW-0378">Hydrolase</keyword>
<dbReference type="Pfam" id="PF00271">
    <property type="entry name" value="Helicase_C"/>
    <property type="match status" value="1"/>
</dbReference>
<dbReference type="InterPro" id="IPR044876">
    <property type="entry name" value="HRDC_dom_sf"/>
</dbReference>
<dbReference type="Gene3D" id="3.40.50.300">
    <property type="entry name" value="P-loop containing nucleotide triphosphate hydrolases"/>
    <property type="match status" value="2"/>
</dbReference>
<evidence type="ECO:0000259" key="17">
    <source>
        <dbReference type="PROSITE" id="PS50967"/>
    </source>
</evidence>
<dbReference type="FunFam" id="3.40.50.300:FF:000156">
    <property type="entry name" value="ATP-dependent DNA helicase recQ"/>
    <property type="match status" value="1"/>
</dbReference>
<dbReference type="InterPro" id="IPR011545">
    <property type="entry name" value="DEAD/DEAH_box_helicase_dom"/>
</dbReference>
<evidence type="ECO:0000256" key="16">
    <source>
        <dbReference type="NCBIfam" id="TIGR01389"/>
    </source>
</evidence>
<comment type="cofactor">
    <cofactor evidence="1">
        <name>Mg(2+)</name>
        <dbReference type="ChEBI" id="CHEBI:18420"/>
    </cofactor>
</comment>
<dbReference type="PROSITE" id="PS51192">
    <property type="entry name" value="HELICASE_ATP_BIND_1"/>
    <property type="match status" value="1"/>
</dbReference>
<dbReference type="Pfam" id="PF00570">
    <property type="entry name" value="HRDC"/>
    <property type="match status" value="1"/>
</dbReference>
<dbReference type="SMART" id="SM00490">
    <property type="entry name" value="HELICc"/>
    <property type="match status" value="1"/>
</dbReference>
<evidence type="ECO:0000256" key="5">
    <source>
        <dbReference type="ARBA" id="ARBA00022741"/>
    </source>
</evidence>
<evidence type="ECO:0000259" key="19">
    <source>
        <dbReference type="PROSITE" id="PS51194"/>
    </source>
</evidence>
<dbReference type="InterPro" id="IPR036388">
    <property type="entry name" value="WH-like_DNA-bd_sf"/>
</dbReference>
<reference evidence="20 21" key="1">
    <citation type="submission" date="2018-10" db="EMBL/GenBank/DDBJ databases">
        <title>Sinomicrobium pectinilyticum sp. nov., a pectinase-producing bacterium isolated from alkaline and saline soil, and emended description of the genus Sinomicrobium.</title>
        <authorList>
            <person name="Cheng B."/>
            <person name="Li C."/>
            <person name="Lai Q."/>
            <person name="Du M."/>
            <person name="Shao Z."/>
            <person name="Xu P."/>
            <person name="Yang C."/>
        </authorList>
    </citation>
    <scope>NUCLEOTIDE SEQUENCE [LARGE SCALE GENOMIC DNA]</scope>
    <source>
        <strain evidence="20 21">5DNS001</strain>
    </source>
</reference>
<evidence type="ECO:0000256" key="7">
    <source>
        <dbReference type="ARBA" id="ARBA00022801"/>
    </source>
</evidence>
<dbReference type="InterPro" id="IPR010997">
    <property type="entry name" value="HRDC-like_sf"/>
</dbReference>
<dbReference type="Gene3D" id="1.10.10.10">
    <property type="entry name" value="Winged helix-like DNA-binding domain superfamily/Winged helix DNA-binding domain"/>
    <property type="match status" value="1"/>
</dbReference>
<dbReference type="InterPro" id="IPR001650">
    <property type="entry name" value="Helicase_C-like"/>
</dbReference>
<dbReference type="CDD" id="cd17920">
    <property type="entry name" value="DEXHc_RecQ"/>
    <property type="match status" value="1"/>
</dbReference>
<accession>A0A3N0CX81</accession>
<dbReference type="Pfam" id="PF16124">
    <property type="entry name" value="RecQ_Zn_bind"/>
    <property type="match status" value="1"/>
</dbReference>
<dbReference type="SMART" id="SM00487">
    <property type="entry name" value="DEXDc"/>
    <property type="match status" value="1"/>
</dbReference>
<keyword evidence="11" id="KW-0238">DNA-binding</keyword>
<dbReference type="Pfam" id="PF09382">
    <property type="entry name" value="RQC"/>
    <property type="match status" value="1"/>
</dbReference>
<organism evidence="20 21">
    <name type="scientific">Sinomicrobium pectinilyticum</name>
    <dbReference type="NCBI Taxonomy" id="1084421"/>
    <lineage>
        <taxon>Bacteria</taxon>
        <taxon>Pseudomonadati</taxon>
        <taxon>Bacteroidota</taxon>
        <taxon>Flavobacteriia</taxon>
        <taxon>Flavobacteriales</taxon>
        <taxon>Flavobacteriaceae</taxon>
        <taxon>Sinomicrobium</taxon>
    </lineage>
</organism>
<dbReference type="InterPro" id="IPR006293">
    <property type="entry name" value="DNA_helicase_ATP-dep_RecQ_bac"/>
</dbReference>
<dbReference type="GO" id="GO:0043138">
    <property type="term" value="F:3'-5' DNA helicase activity"/>
    <property type="evidence" value="ECO:0007669"/>
    <property type="project" value="UniProtKB-EC"/>
</dbReference>
<dbReference type="GO" id="GO:0006260">
    <property type="term" value="P:DNA replication"/>
    <property type="evidence" value="ECO:0007669"/>
    <property type="project" value="InterPro"/>
</dbReference>
<dbReference type="InterPro" id="IPR036390">
    <property type="entry name" value="WH_DNA-bd_sf"/>
</dbReference>
<dbReference type="NCBIfam" id="TIGR01389">
    <property type="entry name" value="recQ"/>
    <property type="match status" value="1"/>
</dbReference>
<dbReference type="PROSITE" id="PS51194">
    <property type="entry name" value="HELICASE_CTER"/>
    <property type="match status" value="1"/>
</dbReference>
<evidence type="ECO:0000256" key="8">
    <source>
        <dbReference type="ARBA" id="ARBA00022806"/>
    </source>
</evidence>
<dbReference type="SUPFAM" id="SSF47819">
    <property type="entry name" value="HRDC-like"/>
    <property type="match status" value="1"/>
</dbReference>
<dbReference type="GO" id="GO:0016787">
    <property type="term" value="F:hydrolase activity"/>
    <property type="evidence" value="ECO:0007669"/>
    <property type="project" value="UniProtKB-KW"/>
</dbReference>
<dbReference type="GO" id="GO:0005737">
    <property type="term" value="C:cytoplasm"/>
    <property type="evidence" value="ECO:0007669"/>
    <property type="project" value="TreeGrafter"/>
</dbReference>
<keyword evidence="10" id="KW-0067">ATP-binding</keyword>
<feature type="domain" description="Helicase ATP-binding" evidence="18">
    <location>
        <begin position="28"/>
        <end position="194"/>
    </location>
</feature>
<evidence type="ECO:0000256" key="3">
    <source>
        <dbReference type="ARBA" id="ARBA00005446"/>
    </source>
</evidence>
<dbReference type="GO" id="GO:0046872">
    <property type="term" value="F:metal ion binding"/>
    <property type="evidence" value="ECO:0007669"/>
    <property type="project" value="UniProtKB-KW"/>
</dbReference>
<dbReference type="InterPro" id="IPR002121">
    <property type="entry name" value="HRDC_dom"/>
</dbReference>
<keyword evidence="21" id="KW-1185">Reference proteome</keyword>
<keyword evidence="12" id="KW-0233">DNA recombination</keyword>
<dbReference type="GO" id="GO:0030894">
    <property type="term" value="C:replisome"/>
    <property type="evidence" value="ECO:0007669"/>
    <property type="project" value="TreeGrafter"/>
</dbReference>
<dbReference type="CDD" id="cd18794">
    <property type="entry name" value="SF2_C_RecQ"/>
    <property type="match status" value="1"/>
</dbReference>
<comment type="cofactor">
    <cofactor evidence="2">
        <name>Zn(2+)</name>
        <dbReference type="ChEBI" id="CHEBI:29105"/>
    </cofactor>
</comment>
<evidence type="ECO:0000256" key="12">
    <source>
        <dbReference type="ARBA" id="ARBA00023172"/>
    </source>
</evidence>
<dbReference type="Pfam" id="PF14493">
    <property type="entry name" value="HTH_40"/>
    <property type="match status" value="1"/>
</dbReference>
<keyword evidence="6" id="KW-0227">DNA damage</keyword>
<keyword evidence="14" id="KW-0413">Isomerase</keyword>
<dbReference type="OrthoDB" id="9763310at2"/>
<dbReference type="SMART" id="SM00341">
    <property type="entry name" value="HRDC"/>
    <property type="match status" value="1"/>
</dbReference>